<proteinExistence type="predicted"/>
<name>A0AAV3UDA1_9EURY</name>
<dbReference type="AlphaFoldDB" id="A0AAV3UDA1"/>
<protein>
    <recommendedName>
        <fullName evidence="3">VOC domain-containing protein</fullName>
    </recommendedName>
</protein>
<gene>
    <name evidence="1" type="ORF">GCM10025751_08110</name>
</gene>
<dbReference type="InterPro" id="IPR029068">
    <property type="entry name" value="Glyas_Bleomycin-R_OHBP_Dase"/>
</dbReference>
<dbReference type="EMBL" id="BAABKX010000001">
    <property type="protein sequence ID" value="GAA5043430.1"/>
    <property type="molecule type" value="Genomic_DNA"/>
</dbReference>
<evidence type="ECO:0008006" key="3">
    <source>
        <dbReference type="Google" id="ProtNLM"/>
    </source>
</evidence>
<dbReference type="RefSeq" id="WP_227775600.1">
    <property type="nucleotide sequence ID" value="NZ_BAABKX010000001.1"/>
</dbReference>
<dbReference type="SUPFAM" id="SSF54593">
    <property type="entry name" value="Glyoxalase/Bleomycin resistance protein/Dihydroxybiphenyl dioxygenase"/>
    <property type="match status" value="1"/>
</dbReference>
<accession>A0AAV3UDA1</accession>
<evidence type="ECO:0000313" key="2">
    <source>
        <dbReference type="Proteomes" id="UP001501729"/>
    </source>
</evidence>
<keyword evidence="2" id="KW-1185">Reference proteome</keyword>
<dbReference type="Proteomes" id="UP001501729">
    <property type="component" value="Unassembled WGS sequence"/>
</dbReference>
<evidence type="ECO:0000313" key="1">
    <source>
        <dbReference type="EMBL" id="GAA5043430.1"/>
    </source>
</evidence>
<sequence length="214" mass="24358">MHTPTRLFHLHFNTPDVSGAENRLAVRGLPLYRRFGRVDGEFRALEADDPVPDEFRLRLQDAERGYANVTLAPGRRPHFDHLGLCTSEFDAICDRAEDAGWSVRDRDGRRTFVMTPWEFRVELHPDGSEVEIDLGSWDDAHFGTVELVIPNDNEDENNEDETAAHEFAAVFGDVPGLEIRAGEDVWVPRFRLVGSAFSDEIQIDEVRIETKNLL</sequence>
<reference evidence="1 2" key="1">
    <citation type="journal article" date="2019" name="Int. J. Syst. Evol. Microbiol.">
        <title>The Global Catalogue of Microorganisms (GCM) 10K type strain sequencing project: providing services to taxonomists for standard genome sequencing and annotation.</title>
        <authorList>
            <consortium name="The Broad Institute Genomics Platform"/>
            <consortium name="The Broad Institute Genome Sequencing Center for Infectious Disease"/>
            <person name="Wu L."/>
            <person name="Ma J."/>
        </authorList>
    </citation>
    <scope>NUCLEOTIDE SEQUENCE [LARGE SCALE GENOMIC DNA]</scope>
    <source>
        <strain evidence="1 2">JCM 17504</strain>
    </source>
</reference>
<dbReference type="GeneID" id="68611360"/>
<dbReference type="Gene3D" id="3.10.180.10">
    <property type="entry name" value="2,3-Dihydroxybiphenyl 1,2-Dioxygenase, domain 1"/>
    <property type="match status" value="1"/>
</dbReference>
<organism evidence="1 2">
    <name type="scientific">Haladaptatus pallidirubidus</name>
    <dbReference type="NCBI Taxonomy" id="1008152"/>
    <lineage>
        <taxon>Archaea</taxon>
        <taxon>Methanobacteriati</taxon>
        <taxon>Methanobacteriota</taxon>
        <taxon>Stenosarchaea group</taxon>
        <taxon>Halobacteria</taxon>
        <taxon>Halobacteriales</taxon>
        <taxon>Haladaptataceae</taxon>
        <taxon>Haladaptatus</taxon>
    </lineage>
</organism>
<comment type="caution">
    <text evidence="1">The sequence shown here is derived from an EMBL/GenBank/DDBJ whole genome shotgun (WGS) entry which is preliminary data.</text>
</comment>